<dbReference type="PANTHER" id="PTHR13697">
    <property type="entry name" value="PHOSPHOFRUCTOKINASE"/>
    <property type="match status" value="1"/>
</dbReference>
<feature type="binding site" evidence="15">
    <location>
        <position position="11"/>
    </location>
    <ligand>
        <name>ATP</name>
        <dbReference type="ChEBI" id="CHEBI:30616"/>
    </ligand>
</feature>
<name>A0A1B7LGX4_9FIRM</name>
<dbReference type="GO" id="GO:0042802">
    <property type="term" value="F:identical protein binding"/>
    <property type="evidence" value="ECO:0007669"/>
    <property type="project" value="TreeGrafter"/>
</dbReference>
<evidence type="ECO:0000256" key="5">
    <source>
        <dbReference type="ARBA" id="ARBA00022490"/>
    </source>
</evidence>
<dbReference type="InterPro" id="IPR035966">
    <property type="entry name" value="PKF_sf"/>
</dbReference>
<keyword evidence="6 15" id="KW-0021">Allosteric enzyme</keyword>
<dbReference type="Pfam" id="PF00365">
    <property type="entry name" value="PFK"/>
    <property type="match status" value="1"/>
</dbReference>
<feature type="binding site" description="in other chain" evidence="15">
    <location>
        <begin position="214"/>
        <end position="216"/>
    </location>
    <ligand>
        <name>ADP</name>
        <dbReference type="ChEBI" id="CHEBI:456216"/>
        <note>allosteric activator; ligand shared between dimeric partners</note>
    </ligand>
</feature>
<evidence type="ECO:0000256" key="3">
    <source>
        <dbReference type="ARBA" id="ARBA00004496"/>
    </source>
</evidence>
<evidence type="ECO:0000256" key="4">
    <source>
        <dbReference type="ARBA" id="ARBA00004679"/>
    </source>
</evidence>
<dbReference type="OrthoDB" id="9802503at2"/>
<keyword evidence="11 15" id="KW-0067">ATP-binding</keyword>
<dbReference type="GO" id="GO:0003872">
    <property type="term" value="F:6-phosphofructokinase activity"/>
    <property type="evidence" value="ECO:0007669"/>
    <property type="project" value="UniProtKB-UniRule"/>
</dbReference>
<dbReference type="GO" id="GO:0048029">
    <property type="term" value="F:monosaccharide binding"/>
    <property type="evidence" value="ECO:0007669"/>
    <property type="project" value="TreeGrafter"/>
</dbReference>
<dbReference type="GO" id="GO:0016208">
    <property type="term" value="F:AMP binding"/>
    <property type="evidence" value="ECO:0007669"/>
    <property type="project" value="TreeGrafter"/>
</dbReference>
<keyword evidence="9 15" id="KW-0547">Nucleotide-binding</keyword>
<feature type="binding site" evidence="15">
    <location>
        <begin position="21"/>
        <end position="25"/>
    </location>
    <ligand>
        <name>ADP</name>
        <dbReference type="ChEBI" id="CHEBI:456216"/>
        <note>allosteric activator; ligand shared between dimeric partners</note>
    </ligand>
</feature>
<dbReference type="FunFam" id="3.40.50.450:FF:000001">
    <property type="entry name" value="ATP-dependent 6-phosphofructokinase"/>
    <property type="match status" value="1"/>
</dbReference>
<keyword evidence="8 15" id="KW-0479">Metal-binding</keyword>
<dbReference type="InterPro" id="IPR012003">
    <property type="entry name" value="ATP_PFK_prok-type"/>
</dbReference>
<feature type="binding site" evidence="15">
    <location>
        <position position="244"/>
    </location>
    <ligand>
        <name>substrate</name>
        <note>ligand shared between dimeric partners</note>
    </ligand>
</feature>
<comment type="function">
    <text evidence="2 15">Catalyzes the phosphorylation of D-fructose 6-phosphate to fructose 1,6-bisphosphate by ATP, the first committing step of glycolysis.</text>
</comment>
<dbReference type="GO" id="GO:0030388">
    <property type="term" value="P:fructose 1,6-bisphosphate metabolic process"/>
    <property type="evidence" value="ECO:0007669"/>
    <property type="project" value="TreeGrafter"/>
</dbReference>
<evidence type="ECO:0000256" key="9">
    <source>
        <dbReference type="ARBA" id="ARBA00022741"/>
    </source>
</evidence>
<keyword evidence="5 15" id="KW-0963">Cytoplasm</keyword>
<feature type="binding site" description="in other chain" evidence="15">
    <location>
        <position position="212"/>
    </location>
    <ligand>
        <name>ADP</name>
        <dbReference type="ChEBI" id="CHEBI:456216"/>
        <note>allosteric activator; ligand shared between dimeric partners</note>
    </ligand>
</feature>
<dbReference type="UniPathway" id="UPA00109">
    <property type="reaction ID" value="UER00182"/>
</dbReference>
<dbReference type="STRING" id="1838280.A6M21_05920"/>
<dbReference type="NCBIfam" id="NF002872">
    <property type="entry name" value="PRK03202.1"/>
    <property type="match status" value="1"/>
</dbReference>
<dbReference type="InterPro" id="IPR015912">
    <property type="entry name" value="Phosphofructokinase_CS"/>
</dbReference>
<dbReference type="NCBIfam" id="TIGR02482">
    <property type="entry name" value="PFKA_ATP"/>
    <property type="match status" value="1"/>
</dbReference>
<organism evidence="17 18">
    <name type="scientific">Desulfotomaculum copahuensis</name>
    <dbReference type="NCBI Taxonomy" id="1838280"/>
    <lineage>
        <taxon>Bacteria</taxon>
        <taxon>Bacillati</taxon>
        <taxon>Bacillota</taxon>
        <taxon>Clostridia</taxon>
        <taxon>Eubacteriales</taxon>
        <taxon>Desulfotomaculaceae</taxon>
        <taxon>Desulfotomaculum</taxon>
    </lineage>
</organism>
<feature type="binding site" evidence="15">
    <location>
        <begin position="72"/>
        <end position="73"/>
    </location>
    <ligand>
        <name>ATP</name>
        <dbReference type="ChEBI" id="CHEBI:30616"/>
    </ligand>
</feature>
<comment type="subunit">
    <text evidence="15">Homotetramer.</text>
</comment>
<comment type="catalytic activity">
    <reaction evidence="14 15">
        <text>beta-D-fructose 6-phosphate + ATP = beta-D-fructose 1,6-bisphosphate + ADP + H(+)</text>
        <dbReference type="Rhea" id="RHEA:16109"/>
        <dbReference type="ChEBI" id="CHEBI:15378"/>
        <dbReference type="ChEBI" id="CHEBI:30616"/>
        <dbReference type="ChEBI" id="CHEBI:32966"/>
        <dbReference type="ChEBI" id="CHEBI:57634"/>
        <dbReference type="ChEBI" id="CHEBI:456216"/>
        <dbReference type="EC" id="2.7.1.11"/>
    </reaction>
</comment>
<dbReference type="Gene3D" id="3.40.50.460">
    <property type="entry name" value="Phosphofructokinase domain"/>
    <property type="match status" value="1"/>
</dbReference>
<dbReference type="PRINTS" id="PR00476">
    <property type="entry name" value="PHFRCTKINASE"/>
</dbReference>
<dbReference type="SUPFAM" id="SSF53784">
    <property type="entry name" value="Phosphofructokinase"/>
    <property type="match status" value="1"/>
</dbReference>
<evidence type="ECO:0000256" key="12">
    <source>
        <dbReference type="ARBA" id="ARBA00022842"/>
    </source>
</evidence>
<keyword evidence="10 15" id="KW-0418">Kinase</keyword>
<dbReference type="InterPro" id="IPR000023">
    <property type="entry name" value="Phosphofructokinase_dom"/>
</dbReference>
<proteinExistence type="inferred from homology"/>
<gene>
    <name evidence="15" type="primary">pfkA</name>
    <name evidence="17" type="ORF">A6M21_05920</name>
</gene>
<feature type="active site" description="Proton acceptor" evidence="15">
    <location>
        <position position="128"/>
    </location>
</feature>
<feature type="binding site" evidence="15">
    <location>
        <begin position="102"/>
        <end position="105"/>
    </location>
    <ligand>
        <name>ATP</name>
        <dbReference type="ChEBI" id="CHEBI:30616"/>
    </ligand>
</feature>
<dbReference type="RefSeq" id="WP_066666801.1">
    <property type="nucleotide sequence ID" value="NZ_LYVF01000062.1"/>
</dbReference>
<dbReference type="FunFam" id="3.40.50.460:FF:000002">
    <property type="entry name" value="ATP-dependent 6-phosphofructokinase"/>
    <property type="match status" value="1"/>
</dbReference>
<sequence length="320" mass="33930">MQRIGVLTSGGDSPGMNAAIRAVVRKAIYHGLEVIGIRRGFTGFIEADMEPMRLGSVADIIHRGGTVLHTARSEEFKSPAGRARAWENVNRFGLQGLVVIGGDGSFQGAQAFYREYGLPVAGIPGTIDNDISGSDYSIGFDTAVNSAVDAINKIRDTATSHERTFIIEVMGRDTGFIALAAGLAGGAESILIPEQPFSIEDICDKLCRGYRRGKLHSIIVVAEGAAGGLEIGKQIKQRTGFDTKVTILGHLQRGGTPSAFDRILASRLGAKAVELLMSGATGKMVGIKAGRIVDSDLDKVIACKKTVDLDMFRLAGILSI</sequence>
<feature type="binding site" description="in other chain" evidence="15">
    <location>
        <position position="155"/>
    </location>
    <ligand>
        <name>ADP</name>
        <dbReference type="ChEBI" id="CHEBI:456216"/>
        <note>allosteric activator; ligand shared between dimeric partners</note>
    </ligand>
</feature>
<feature type="domain" description="Phosphofructokinase" evidence="16">
    <location>
        <begin position="3"/>
        <end position="276"/>
    </location>
</feature>
<comment type="activity regulation">
    <text evidence="15">Allosterically activated by ADP and other diphosphonucleosides, and allosterically inhibited by phosphoenolpyruvate.</text>
</comment>
<comment type="subcellular location">
    <subcellularLocation>
        <location evidence="3 15">Cytoplasm</location>
    </subcellularLocation>
</comment>
<evidence type="ECO:0000313" key="18">
    <source>
        <dbReference type="Proteomes" id="UP000078532"/>
    </source>
</evidence>
<dbReference type="GO" id="GO:0005524">
    <property type="term" value="F:ATP binding"/>
    <property type="evidence" value="ECO:0007669"/>
    <property type="project" value="UniProtKB-UniRule"/>
</dbReference>
<dbReference type="Gene3D" id="3.40.50.450">
    <property type="match status" value="1"/>
</dbReference>
<keyword evidence="12 15" id="KW-0460">Magnesium</keyword>
<comment type="pathway">
    <text evidence="4 15">Carbohydrate degradation; glycolysis; D-glyceraldehyde 3-phosphate and glycerone phosphate from D-glucose: step 3/4.</text>
</comment>
<reference evidence="17 18" key="1">
    <citation type="submission" date="2016-04" db="EMBL/GenBank/DDBJ databases">
        <authorList>
            <person name="Evans L.H."/>
            <person name="Alamgir A."/>
            <person name="Owens N."/>
            <person name="Weber N.D."/>
            <person name="Virtaneva K."/>
            <person name="Barbian K."/>
            <person name="Babar A."/>
            <person name="Rosenke K."/>
        </authorList>
    </citation>
    <scope>NUCLEOTIDE SEQUENCE [LARGE SCALE GENOMIC DNA]</scope>
    <source>
        <strain evidence="17 18">LMa1</strain>
    </source>
</reference>
<evidence type="ECO:0000256" key="13">
    <source>
        <dbReference type="ARBA" id="ARBA00023152"/>
    </source>
</evidence>
<dbReference type="InterPro" id="IPR012828">
    <property type="entry name" value="PFKA_ATP_prok"/>
</dbReference>
<comment type="similarity">
    <text evidence="15">Belongs to the phosphofructokinase type A (PFKA) family. ATP-dependent PFK group I subfamily. Prokaryotic clade 'B1' sub-subfamily.</text>
</comment>
<feature type="binding site" description="in other chain" evidence="15">
    <location>
        <begin position="186"/>
        <end position="188"/>
    </location>
    <ligand>
        <name>ADP</name>
        <dbReference type="ChEBI" id="CHEBI:456216"/>
        <note>allosteric activator; ligand shared between dimeric partners</note>
    </ligand>
</feature>
<dbReference type="AlphaFoldDB" id="A0A1B7LGX4"/>
<dbReference type="GO" id="GO:0046872">
    <property type="term" value="F:metal ion binding"/>
    <property type="evidence" value="ECO:0007669"/>
    <property type="project" value="UniProtKB-KW"/>
</dbReference>
<evidence type="ECO:0000256" key="6">
    <source>
        <dbReference type="ARBA" id="ARBA00022533"/>
    </source>
</evidence>
<dbReference type="GO" id="GO:0006002">
    <property type="term" value="P:fructose 6-phosphate metabolic process"/>
    <property type="evidence" value="ECO:0007669"/>
    <property type="project" value="UniProtKB-UniRule"/>
</dbReference>
<evidence type="ECO:0000256" key="11">
    <source>
        <dbReference type="ARBA" id="ARBA00022840"/>
    </source>
</evidence>
<dbReference type="GO" id="GO:0005945">
    <property type="term" value="C:6-phosphofructokinase complex"/>
    <property type="evidence" value="ECO:0007669"/>
    <property type="project" value="TreeGrafter"/>
</dbReference>
<dbReference type="EMBL" id="LYVF01000062">
    <property type="protein sequence ID" value="OAT85454.1"/>
    <property type="molecule type" value="Genomic_DNA"/>
</dbReference>
<feature type="binding site" evidence="15">
    <location>
        <position position="103"/>
    </location>
    <ligand>
        <name>Mg(2+)</name>
        <dbReference type="ChEBI" id="CHEBI:18420"/>
        <note>catalytic</note>
    </ligand>
</feature>
<dbReference type="PANTHER" id="PTHR13697:SF4">
    <property type="entry name" value="ATP-DEPENDENT 6-PHOSPHOFRUCTOKINASE"/>
    <property type="match status" value="1"/>
</dbReference>
<accession>A0A1B7LGX4</accession>
<dbReference type="Proteomes" id="UP000078532">
    <property type="component" value="Unassembled WGS sequence"/>
</dbReference>
<comment type="caution">
    <text evidence="17">The sequence shown here is derived from an EMBL/GenBank/DDBJ whole genome shotgun (WGS) entry which is preliminary data.</text>
</comment>
<dbReference type="InterPro" id="IPR022953">
    <property type="entry name" value="ATP_PFK"/>
</dbReference>
<evidence type="ECO:0000313" key="17">
    <source>
        <dbReference type="EMBL" id="OAT85454.1"/>
    </source>
</evidence>
<feature type="binding site" description="in other chain" evidence="15">
    <location>
        <begin position="126"/>
        <end position="128"/>
    </location>
    <ligand>
        <name>substrate</name>
        <note>ligand shared between dimeric partners</note>
    </ligand>
</feature>
<evidence type="ECO:0000256" key="7">
    <source>
        <dbReference type="ARBA" id="ARBA00022679"/>
    </source>
</evidence>
<dbReference type="PROSITE" id="PS00433">
    <property type="entry name" value="PHOSPHOFRUCTOKINASE"/>
    <property type="match status" value="1"/>
</dbReference>
<dbReference type="GO" id="GO:0061621">
    <property type="term" value="P:canonical glycolysis"/>
    <property type="evidence" value="ECO:0007669"/>
    <property type="project" value="TreeGrafter"/>
</dbReference>
<feature type="binding site" description="in other chain" evidence="15">
    <location>
        <begin position="170"/>
        <end position="172"/>
    </location>
    <ligand>
        <name>substrate</name>
        <note>ligand shared between dimeric partners</note>
    </ligand>
</feature>
<comment type="caution">
    <text evidence="15">Lacks conserved residue(s) required for the propagation of feature annotation.</text>
</comment>
<evidence type="ECO:0000256" key="1">
    <source>
        <dbReference type="ARBA" id="ARBA00001946"/>
    </source>
</evidence>
<dbReference type="PIRSF" id="PIRSF000532">
    <property type="entry name" value="ATP_PFK_prok"/>
    <property type="match status" value="1"/>
</dbReference>
<feature type="binding site" description="in other chain" evidence="15">
    <location>
        <begin position="250"/>
        <end position="253"/>
    </location>
    <ligand>
        <name>substrate</name>
        <note>ligand shared between dimeric partners</note>
    </ligand>
</feature>
<evidence type="ECO:0000256" key="2">
    <source>
        <dbReference type="ARBA" id="ARBA00002659"/>
    </source>
</evidence>
<dbReference type="EC" id="2.7.1.11" evidence="15"/>
<evidence type="ECO:0000259" key="16">
    <source>
        <dbReference type="Pfam" id="PF00365"/>
    </source>
</evidence>
<feature type="binding site" evidence="15">
    <location>
        <position position="163"/>
    </location>
    <ligand>
        <name>substrate</name>
        <note>ligand shared between dimeric partners</note>
    </ligand>
</feature>
<keyword evidence="7 15" id="KW-0808">Transferase</keyword>
<evidence type="ECO:0000256" key="10">
    <source>
        <dbReference type="ARBA" id="ARBA00022777"/>
    </source>
</evidence>
<feature type="binding site" description="in other chain" evidence="15">
    <location>
        <position position="223"/>
    </location>
    <ligand>
        <name>substrate</name>
        <note>ligand shared between dimeric partners</note>
    </ligand>
</feature>
<evidence type="ECO:0000256" key="14">
    <source>
        <dbReference type="ARBA" id="ARBA00048070"/>
    </source>
</evidence>
<evidence type="ECO:0000256" key="15">
    <source>
        <dbReference type="HAMAP-Rule" id="MF_00339"/>
    </source>
</evidence>
<keyword evidence="18" id="KW-1185">Reference proteome</keyword>
<dbReference type="HAMAP" id="MF_00339">
    <property type="entry name" value="Phosphofructokinase_I_B1"/>
    <property type="match status" value="1"/>
</dbReference>
<protein>
    <recommendedName>
        <fullName evidence="15">ATP-dependent 6-phosphofructokinase</fullName>
        <shortName evidence="15">ATP-PFK</shortName>
        <shortName evidence="15">Phosphofructokinase</shortName>
        <ecNumber evidence="15">2.7.1.11</ecNumber>
    </recommendedName>
    <alternativeName>
        <fullName evidence="15">Phosphohexokinase</fullName>
    </alternativeName>
</protein>
<evidence type="ECO:0000256" key="8">
    <source>
        <dbReference type="ARBA" id="ARBA00022723"/>
    </source>
</evidence>
<dbReference type="GO" id="GO:0070095">
    <property type="term" value="F:fructose-6-phosphate binding"/>
    <property type="evidence" value="ECO:0007669"/>
    <property type="project" value="TreeGrafter"/>
</dbReference>
<keyword evidence="13 15" id="KW-0324">Glycolysis</keyword>
<comment type="cofactor">
    <cofactor evidence="1 15">
        <name>Mg(2+)</name>
        <dbReference type="ChEBI" id="CHEBI:18420"/>
    </cofactor>
</comment>